<comment type="cofactor">
    <cofactor evidence="1">
        <name>Mg(2+)</name>
        <dbReference type="ChEBI" id="CHEBI:18420"/>
    </cofactor>
</comment>
<evidence type="ECO:0000256" key="5">
    <source>
        <dbReference type="ARBA" id="ARBA00022842"/>
    </source>
</evidence>
<dbReference type="CDD" id="cd00685">
    <property type="entry name" value="Trans_IPPS_HT"/>
    <property type="match status" value="1"/>
</dbReference>
<reference evidence="8 9" key="1">
    <citation type="submission" date="2021-06" db="EMBL/GenBank/DDBJ databases">
        <title>Enterococcus alishanensis sp. nov., a novel lactic acid bacterium isolated from fresh coffee beans.</title>
        <authorList>
            <person name="Chen Y.-S."/>
        </authorList>
    </citation>
    <scope>NUCLEOTIDE SEQUENCE [LARGE SCALE GENOMIC DNA]</scope>
    <source>
        <strain evidence="8 9">ALS3</strain>
    </source>
</reference>
<dbReference type="InterPro" id="IPR000092">
    <property type="entry name" value="Polyprenyl_synt"/>
</dbReference>
<dbReference type="InterPro" id="IPR053378">
    <property type="entry name" value="Prenyl_diphosphate_synthase"/>
</dbReference>
<keyword evidence="6" id="KW-0414">Isoprene biosynthesis</keyword>
<dbReference type="Proteomes" id="UP000774130">
    <property type="component" value="Unassembled WGS sequence"/>
</dbReference>
<name>A0ABS6TA79_9ENTE</name>
<dbReference type="PROSITE" id="PS00723">
    <property type="entry name" value="POLYPRENYL_SYNTHASE_1"/>
    <property type="match status" value="1"/>
</dbReference>
<accession>A0ABS6TA79</accession>
<evidence type="ECO:0000256" key="3">
    <source>
        <dbReference type="ARBA" id="ARBA00022679"/>
    </source>
</evidence>
<protein>
    <submittedName>
        <fullName evidence="8">Polyprenyl synthetase family protein</fullName>
    </submittedName>
</protein>
<proteinExistence type="inferred from homology"/>
<dbReference type="PROSITE" id="PS00444">
    <property type="entry name" value="POLYPRENYL_SYNTHASE_2"/>
    <property type="match status" value="1"/>
</dbReference>
<keyword evidence="3" id="KW-0808">Transferase</keyword>
<dbReference type="PANTHER" id="PTHR43281:SF1">
    <property type="entry name" value="FARNESYL DIPHOSPHATE SYNTHASE"/>
    <property type="match status" value="1"/>
</dbReference>
<evidence type="ECO:0000256" key="4">
    <source>
        <dbReference type="ARBA" id="ARBA00022723"/>
    </source>
</evidence>
<sequence length="295" mass="32129">MLIDFSEKNLPQVEKEMLEYIEKNTLSNSLKESMSYSVTAGGKRLRPLIVLAVADAFQQKLTTPFYQVAASLEMVHTYSLIHDDLPAMDNDDLRRGKPTNHKIYGEALAILAGDGLLTLAFQLLSEVNLASTEKLLLLQLLTKASGTSGMVSGQVGDTEAEGKVVSLAELQQIHSEKTGALLTYAFMAGGILAQQTPEVLDILQRLGEHIGLAFQIRDDLLDVIGTTEDLGKNVHQDQKLAKSTYPNLLGLNGAKEALKNELKTAEKVIQTLASEPNFNGSVLNEIVALLKLEEV</sequence>
<keyword evidence="5" id="KW-0460">Magnesium</keyword>
<gene>
    <name evidence="8" type="ORF">KUA55_03865</name>
</gene>
<dbReference type="Pfam" id="PF00348">
    <property type="entry name" value="polyprenyl_synt"/>
    <property type="match status" value="1"/>
</dbReference>
<dbReference type="RefSeq" id="WP_218324873.1">
    <property type="nucleotide sequence ID" value="NZ_JAHUZB010000002.1"/>
</dbReference>
<evidence type="ECO:0000256" key="2">
    <source>
        <dbReference type="ARBA" id="ARBA00006706"/>
    </source>
</evidence>
<feature type="coiled-coil region" evidence="7">
    <location>
        <begin position="248"/>
        <end position="275"/>
    </location>
</feature>
<evidence type="ECO:0000256" key="6">
    <source>
        <dbReference type="ARBA" id="ARBA00023229"/>
    </source>
</evidence>
<organism evidence="8 9">
    <name type="scientific">Enterococcus alishanensis</name>
    <dbReference type="NCBI Taxonomy" id="1303817"/>
    <lineage>
        <taxon>Bacteria</taxon>
        <taxon>Bacillati</taxon>
        <taxon>Bacillota</taxon>
        <taxon>Bacilli</taxon>
        <taxon>Lactobacillales</taxon>
        <taxon>Enterococcaceae</taxon>
        <taxon>Enterococcus</taxon>
    </lineage>
</organism>
<evidence type="ECO:0000256" key="1">
    <source>
        <dbReference type="ARBA" id="ARBA00001946"/>
    </source>
</evidence>
<keyword evidence="9" id="KW-1185">Reference proteome</keyword>
<dbReference type="InterPro" id="IPR033749">
    <property type="entry name" value="Polyprenyl_synt_CS"/>
</dbReference>
<dbReference type="PANTHER" id="PTHR43281">
    <property type="entry name" value="FARNESYL DIPHOSPHATE SYNTHASE"/>
    <property type="match status" value="1"/>
</dbReference>
<evidence type="ECO:0000313" key="8">
    <source>
        <dbReference type="EMBL" id="MBV7389804.1"/>
    </source>
</evidence>
<dbReference type="EMBL" id="JAHUZB010000002">
    <property type="protein sequence ID" value="MBV7389804.1"/>
    <property type="molecule type" value="Genomic_DNA"/>
</dbReference>
<evidence type="ECO:0000313" key="9">
    <source>
        <dbReference type="Proteomes" id="UP000774130"/>
    </source>
</evidence>
<comment type="caution">
    <text evidence="8">The sequence shown here is derived from an EMBL/GenBank/DDBJ whole genome shotgun (WGS) entry which is preliminary data.</text>
</comment>
<evidence type="ECO:0000256" key="7">
    <source>
        <dbReference type="SAM" id="Coils"/>
    </source>
</evidence>
<keyword evidence="7" id="KW-0175">Coiled coil</keyword>
<dbReference type="SFLD" id="SFLDG01017">
    <property type="entry name" value="Polyprenyl_Transferase_Like"/>
    <property type="match status" value="1"/>
</dbReference>
<dbReference type="NCBIfam" id="NF045485">
    <property type="entry name" value="FPPsyn"/>
    <property type="match status" value="1"/>
</dbReference>
<dbReference type="SFLD" id="SFLDS00005">
    <property type="entry name" value="Isoprenoid_Synthase_Type_I"/>
    <property type="match status" value="1"/>
</dbReference>
<keyword evidence="4" id="KW-0479">Metal-binding</keyword>
<comment type="similarity">
    <text evidence="2">Belongs to the FPP/GGPP synthase family.</text>
</comment>